<dbReference type="GO" id="GO:0009360">
    <property type="term" value="C:DNA polymerase III complex"/>
    <property type="evidence" value="ECO:0007669"/>
    <property type="project" value="TreeGrafter"/>
</dbReference>
<sequence>MMLEKYPWLEPTYKFLVDSFHAQKAHHAYLLVYHGQIGQDTLMELFARFLLCQENEHLDYPCNKCRACQAYNLQSNSDFYNLTADKKSHNISIDNVRTVIERVELEPAISAKNVVLIDDASKFNINSANAILKTLEEPPSKTHFIIGLSAGFNVLPTIRSRCMVVNVNAPTEQQIHDFLTQADITEPDRSYLMALAPEQPELMLSMQKKGYIPIFQQTIQALANLLDNLELADFVEVFNTNDLEVFTWQIEAISNILTLAGRRFFTGEDNTLELLEVLAFDQGADSKPLSQVLTFFKDILTDKEIAEDLYDLVEKIMVVNSQLIHFPQQLAPENSLKGIAYKVGALIALYIYNLNREQSMQAFMDFTIGQN</sequence>
<proteinExistence type="predicted"/>
<dbReference type="GO" id="GO:0006261">
    <property type="term" value="P:DNA-templated DNA replication"/>
    <property type="evidence" value="ECO:0007669"/>
    <property type="project" value="TreeGrafter"/>
</dbReference>
<dbReference type="InterPro" id="IPR050238">
    <property type="entry name" value="DNA_Rep/Repair_Clamp_Loader"/>
</dbReference>
<evidence type="ECO:0000256" key="2">
    <source>
        <dbReference type="ARBA" id="ARBA00022932"/>
    </source>
</evidence>
<keyword evidence="5" id="KW-1185">Reference proteome</keyword>
<evidence type="ECO:0000256" key="1">
    <source>
        <dbReference type="ARBA" id="ARBA00012417"/>
    </source>
</evidence>
<dbReference type="SUPFAM" id="SSF52540">
    <property type="entry name" value="P-loop containing nucleoside triphosphate hydrolases"/>
    <property type="match status" value="1"/>
</dbReference>
<accession>A0A3A1YLV9</accession>
<reference evidence="4 5" key="1">
    <citation type="submission" date="2017-08" db="EMBL/GenBank/DDBJ databases">
        <title>Reclassification of Bisgaard taxon 37 and 44.</title>
        <authorList>
            <person name="Christensen H."/>
        </authorList>
    </citation>
    <scope>NUCLEOTIDE SEQUENCE [LARGE SCALE GENOMIC DNA]</scope>
    <source>
        <strain evidence="4 5">111</strain>
    </source>
</reference>
<name>A0A3A1YLV9_9GAMM</name>
<evidence type="ECO:0000313" key="5">
    <source>
        <dbReference type="Proteomes" id="UP000265916"/>
    </source>
</evidence>
<keyword evidence="2" id="KW-0548">Nucleotidyltransferase</keyword>
<dbReference type="EMBL" id="NRJG01000063">
    <property type="protein sequence ID" value="RIY38541.1"/>
    <property type="molecule type" value="Genomic_DNA"/>
</dbReference>
<gene>
    <name evidence="4" type="ORF">CKF58_04040</name>
</gene>
<keyword evidence="2" id="KW-0239">DNA-directed DNA polymerase</keyword>
<dbReference type="InterPro" id="IPR027417">
    <property type="entry name" value="P-loop_NTPase"/>
</dbReference>
<dbReference type="PANTHER" id="PTHR11669">
    <property type="entry name" value="REPLICATION FACTOR C / DNA POLYMERASE III GAMMA-TAU SUBUNIT"/>
    <property type="match status" value="1"/>
</dbReference>
<dbReference type="EC" id="2.7.7.7" evidence="1"/>
<evidence type="ECO:0000313" key="4">
    <source>
        <dbReference type="EMBL" id="RIY38541.1"/>
    </source>
</evidence>
<evidence type="ECO:0000256" key="3">
    <source>
        <dbReference type="ARBA" id="ARBA00049244"/>
    </source>
</evidence>
<dbReference type="Pfam" id="PF13177">
    <property type="entry name" value="DNA_pol3_delta2"/>
    <property type="match status" value="1"/>
</dbReference>
<organism evidence="4 5">
    <name type="scientific">Psittacicella hinzii</name>
    <dbReference type="NCBI Taxonomy" id="2028575"/>
    <lineage>
        <taxon>Bacteria</taxon>
        <taxon>Pseudomonadati</taxon>
        <taxon>Pseudomonadota</taxon>
        <taxon>Gammaproteobacteria</taxon>
        <taxon>Pasteurellales</taxon>
        <taxon>Psittacicellaceae</taxon>
        <taxon>Psittacicella</taxon>
    </lineage>
</organism>
<dbReference type="PANTHER" id="PTHR11669:SF8">
    <property type="entry name" value="DNA POLYMERASE III SUBUNIT DELTA"/>
    <property type="match status" value="1"/>
</dbReference>
<protein>
    <recommendedName>
        <fullName evidence="1">DNA-directed DNA polymerase</fullName>
        <ecNumber evidence="1">2.7.7.7</ecNumber>
    </recommendedName>
</protein>
<dbReference type="AlphaFoldDB" id="A0A3A1YLV9"/>
<dbReference type="Proteomes" id="UP000265916">
    <property type="component" value="Unassembled WGS sequence"/>
</dbReference>
<dbReference type="RefSeq" id="WP_119531226.1">
    <property type="nucleotide sequence ID" value="NZ_JBHSSP010000006.1"/>
</dbReference>
<dbReference type="Gene3D" id="3.40.50.300">
    <property type="entry name" value="P-loop containing nucleotide triphosphate hydrolases"/>
    <property type="match status" value="1"/>
</dbReference>
<dbReference type="GO" id="GO:0003887">
    <property type="term" value="F:DNA-directed DNA polymerase activity"/>
    <property type="evidence" value="ECO:0007669"/>
    <property type="project" value="UniProtKB-KW"/>
</dbReference>
<dbReference type="OrthoDB" id="9811073at2"/>
<comment type="caution">
    <text evidence="4">The sequence shown here is derived from an EMBL/GenBank/DDBJ whole genome shotgun (WGS) entry which is preliminary data.</text>
</comment>
<comment type="catalytic activity">
    <reaction evidence="3">
        <text>DNA(n) + a 2'-deoxyribonucleoside 5'-triphosphate = DNA(n+1) + diphosphate</text>
        <dbReference type="Rhea" id="RHEA:22508"/>
        <dbReference type="Rhea" id="RHEA-COMP:17339"/>
        <dbReference type="Rhea" id="RHEA-COMP:17340"/>
        <dbReference type="ChEBI" id="CHEBI:33019"/>
        <dbReference type="ChEBI" id="CHEBI:61560"/>
        <dbReference type="ChEBI" id="CHEBI:173112"/>
        <dbReference type="EC" id="2.7.7.7"/>
    </reaction>
</comment>
<keyword evidence="2" id="KW-0808">Transferase</keyword>